<evidence type="ECO:0000259" key="16">
    <source>
        <dbReference type="PROSITE" id="PS50994"/>
    </source>
</evidence>
<dbReference type="PROSITE" id="PS50994">
    <property type="entry name" value="INTEGRASE"/>
    <property type="match status" value="1"/>
</dbReference>
<evidence type="ECO:0000313" key="17">
    <source>
        <dbReference type="EMBL" id="KNZ55081.1"/>
    </source>
</evidence>
<name>A0A0L6V2U7_9BASI</name>
<keyword evidence="10" id="KW-0695">RNA-directed DNA polymerase</keyword>
<evidence type="ECO:0000256" key="3">
    <source>
        <dbReference type="ARBA" id="ARBA00022722"/>
    </source>
</evidence>
<dbReference type="PANTHER" id="PTHR42648:SF11">
    <property type="entry name" value="TRANSPOSON TY4-P GAG-POL POLYPROTEIN"/>
    <property type="match status" value="1"/>
</dbReference>
<dbReference type="InterPro" id="IPR001584">
    <property type="entry name" value="Integrase_cat-core"/>
</dbReference>
<evidence type="ECO:0000256" key="7">
    <source>
        <dbReference type="ARBA" id="ARBA00022842"/>
    </source>
</evidence>
<dbReference type="AlphaFoldDB" id="A0A0L6V2U7"/>
<keyword evidence="6" id="KW-0378">Hydrolase</keyword>
<dbReference type="GO" id="GO:0003723">
    <property type="term" value="F:RNA binding"/>
    <property type="evidence" value="ECO:0007669"/>
    <property type="project" value="UniProtKB-KW"/>
</dbReference>
<dbReference type="GO" id="GO:0003964">
    <property type="term" value="F:RNA-directed DNA polymerase activity"/>
    <property type="evidence" value="ECO:0007669"/>
    <property type="project" value="UniProtKB-KW"/>
</dbReference>
<feature type="compositionally biased region" description="Basic and acidic residues" evidence="15">
    <location>
        <begin position="197"/>
        <end position="207"/>
    </location>
</feature>
<dbReference type="GO" id="GO:0003887">
    <property type="term" value="F:DNA-directed DNA polymerase activity"/>
    <property type="evidence" value="ECO:0007669"/>
    <property type="project" value="UniProtKB-KW"/>
</dbReference>
<dbReference type="GO" id="GO:0016787">
    <property type="term" value="F:hydrolase activity"/>
    <property type="evidence" value="ECO:0007669"/>
    <property type="project" value="UniProtKB-KW"/>
</dbReference>
<evidence type="ECO:0000256" key="12">
    <source>
        <dbReference type="ARBA" id="ARBA00023172"/>
    </source>
</evidence>
<protein>
    <recommendedName>
        <fullName evidence="16">Integrase catalytic domain-containing protein</fullName>
    </recommendedName>
</protein>
<keyword evidence="1" id="KW-0815">Transposition</keyword>
<dbReference type="Gene3D" id="3.30.420.10">
    <property type="entry name" value="Ribonuclease H-like superfamily/Ribonuclease H"/>
    <property type="match status" value="1"/>
</dbReference>
<comment type="caution">
    <text evidence="17">The sequence shown here is derived from an EMBL/GenBank/DDBJ whole genome shotgun (WGS) entry which is preliminary data.</text>
</comment>
<dbReference type="Proteomes" id="UP000037035">
    <property type="component" value="Unassembled WGS sequence"/>
</dbReference>
<comment type="catalytic activity">
    <reaction evidence="14">
        <text>DNA(n) + a 2'-deoxyribonucleoside 5'-triphosphate = DNA(n+1) + diphosphate</text>
        <dbReference type="Rhea" id="RHEA:22508"/>
        <dbReference type="Rhea" id="RHEA-COMP:17339"/>
        <dbReference type="Rhea" id="RHEA-COMP:17340"/>
        <dbReference type="ChEBI" id="CHEBI:33019"/>
        <dbReference type="ChEBI" id="CHEBI:61560"/>
        <dbReference type="ChEBI" id="CHEBI:173112"/>
        <dbReference type="EC" id="2.7.7.7"/>
    </reaction>
</comment>
<dbReference type="EMBL" id="LAVV01007690">
    <property type="protein sequence ID" value="KNZ55081.1"/>
    <property type="molecule type" value="Genomic_DNA"/>
</dbReference>
<dbReference type="PANTHER" id="PTHR42648">
    <property type="entry name" value="TRANSPOSASE, PUTATIVE-RELATED"/>
    <property type="match status" value="1"/>
</dbReference>
<keyword evidence="7" id="KW-0460">Magnesium</keyword>
<keyword evidence="11" id="KW-0808">Transferase</keyword>
<proteinExistence type="predicted"/>
<keyword evidence="9" id="KW-0229">DNA integration</keyword>
<dbReference type="InterPro" id="IPR012337">
    <property type="entry name" value="RNaseH-like_sf"/>
</dbReference>
<evidence type="ECO:0000256" key="4">
    <source>
        <dbReference type="ARBA" id="ARBA00022723"/>
    </source>
</evidence>
<evidence type="ECO:0000256" key="9">
    <source>
        <dbReference type="ARBA" id="ARBA00022908"/>
    </source>
</evidence>
<dbReference type="Pfam" id="PF25597">
    <property type="entry name" value="SH3_retrovirus"/>
    <property type="match status" value="1"/>
</dbReference>
<evidence type="ECO:0000256" key="8">
    <source>
        <dbReference type="ARBA" id="ARBA00022884"/>
    </source>
</evidence>
<comment type="catalytic activity">
    <reaction evidence="13">
        <text>DNA(n) + a 2'-deoxyribonucleoside 5'-triphosphate = DNA(n+1) + diphosphate</text>
        <dbReference type="Rhea" id="RHEA:22508"/>
        <dbReference type="Rhea" id="RHEA-COMP:17339"/>
        <dbReference type="Rhea" id="RHEA-COMP:17340"/>
        <dbReference type="ChEBI" id="CHEBI:33019"/>
        <dbReference type="ChEBI" id="CHEBI:61560"/>
        <dbReference type="ChEBI" id="CHEBI:173112"/>
        <dbReference type="EC" id="2.7.7.49"/>
    </reaction>
</comment>
<evidence type="ECO:0000256" key="1">
    <source>
        <dbReference type="ARBA" id="ARBA00022578"/>
    </source>
</evidence>
<dbReference type="GO" id="GO:0004519">
    <property type="term" value="F:endonuclease activity"/>
    <property type="evidence" value="ECO:0007669"/>
    <property type="project" value="UniProtKB-KW"/>
</dbReference>
<keyword evidence="12" id="KW-0233">DNA recombination</keyword>
<keyword evidence="18" id="KW-1185">Reference proteome</keyword>
<dbReference type="GO" id="GO:0006310">
    <property type="term" value="P:DNA recombination"/>
    <property type="evidence" value="ECO:0007669"/>
    <property type="project" value="UniProtKB-KW"/>
</dbReference>
<evidence type="ECO:0000256" key="14">
    <source>
        <dbReference type="ARBA" id="ARBA00049244"/>
    </source>
</evidence>
<evidence type="ECO:0000256" key="13">
    <source>
        <dbReference type="ARBA" id="ARBA00048173"/>
    </source>
</evidence>
<keyword evidence="4" id="KW-0479">Metal-binding</keyword>
<evidence type="ECO:0000256" key="15">
    <source>
        <dbReference type="SAM" id="MobiDB-lite"/>
    </source>
</evidence>
<dbReference type="GO" id="GO:0005634">
    <property type="term" value="C:nucleus"/>
    <property type="evidence" value="ECO:0007669"/>
    <property type="project" value="UniProtKB-ARBA"/>
</dbReference>
<keyword evidence="2" id="KW-0548">Nucleotidyltransferase</keyword>
<dbReference type="InterPro" id="IPR057670">
    <property type="entry name" value="SH3_retrovirus"/>
</dbReference>
<evidence type="ECO:0000256" key="10">
    <source>
        <dbReference type="ARBA" id="ARBA00022918"/>
    </source>
</evidence>
<accession>A0A0L6V2U7</accession>
<gene>
    <name evidence="17" type="ORF">VP01_276g1</name>
</gene>
<dbReference type="GO" id="GO:0015074">
    <property type="term" value="P:DNA integration"/>
    <property type="evidence" value="ECO:0007669"/>
    <property type="project" value="UniProtKB-KW"/>
</dbReference>
<feature type="compositionally biased region" description="Acidic residues" evidence="15">
    <location>
        <begin position="208"/>
        <end position="221"/>
    </location>
</feature>
<dbReference type="VEuPathDB" id="FungiDB:VP01_276g1"/>
<evidence type="ECO:0000313" key="18">
    <source>
        <dbReference type="Proteomes" id="UP000037035"/>
    </source>
</evidence>
<dbReference type="GO" id="GO:0046872">
    <property type="term" value="F:metal ion binding"/>
    <property type="evidence" value="ECO:0007669"/>
    <property type="project" value="UniProtKB-KW"/>
</dbReference>
<evidence type="ECO:0000256" key="11">
    <source>
        <dbReference type="ARBA" id="ARBA00022932"/>
    </source>
</evidence>
<dbReference type="OrthoDB" id="413361at2759"/>
<organism evidence="17 18">
    <name type="scientific">Puccinia sorghi</name>
    <dbReference type="NCBI Taxonomy" id="27349"/>
    <lineage>
        <taxon>Eukaryota</taxon>
        <taxon>Fungi</taxon>
        <taxon>Dikarya</taxon>
        <taxon>Basidiomycota</taxon>
        <taxon>Pucciniomycotina</taxon>
        <taxon>Pucciniomycetes</taxon>
        <taxon>Pucciniales</taxon>
        <taxon>Pucciniaceae</taxon>
        <taxon>Puccinia</taxon>
    </lineage>
</organism>
<dbReference type="GO" id="GO:0032196">
    <property type="term" value="P:transposition"/>
    <property type="evidence" value="ECO:0007669"/>
    <property type="project" value="UniProtKB-KW"/>
</dbReference>
<dbReference type="SUPFAM" id="SSF53098">
    <property type="entry name" value="Ribonuclease H-like"/>
    <property type="match status" value="1"/>
</dbReference>
<evidence type="ECO:0000256" key="2">
    <source>
        <dbReference type="ARBA" id="ARBA00022695"/>
    </source>
</evidence>
<keyword evidence="8" id="KW-0694">RNA-binding</keyword>
<dbReference type="InterPro" id="IPR036397">
    <property type="entry name" value="RNaseH_sf"/>
</dbReference>
<evidence type="ECO:0000256" key="6">
    <source>
        <dbReference type="ARBA" id="ARBA00022801"/>
    </source>
</evidence>
<keyword evidence="11" id="KW-0239">DNA-directed DNA polymerase</keyword>
<reference evidence="17 18" key="1">
    <citation type="submission" date="2015-08" db="EMBL/GenBank/DDBJ databases">
        <title>Next Generation Sequencing and Analysis of the Genome of Puccinia sorghi L Schw, the Causal Agent of Maize Common Rust.</title>
        <authorList>
            <person name="Rochi L."/>
            <person name="Burguener G."/>
            <person name="Darino M."/>
            <person name="Turjanski A."/>
            <person name="Kreff E."/>
            <person name="Dieguez M.J."/>
            <person name="Sacco F."/>
        </authorList>
    </citation>
    <scope>NUCLEOTIDE SEQUENCE [LARGE SCALE GENOMIC DNA]</scope>
    <source>
        <strain evidence="17 18">RO10H11247</strain>
    </source>
</reference>
<dbReference type="InterPro" id="IPR039537">
    <property type="entry name" value="Retrotran_Ty1/copia-like"/>
</dbReference>
<sequence length="302" mass="35265">MEEYCKEHLIKCQTSDTYTPQQNGLAERHNRTIIESLRTILTDSKINRQYWSNIVKFSMLTLNQIPSHRSNKSLYELFKGKTLPLEFSHPISNPVSFLNEPKTHGWKLYPKGSKGRLIGYNEELQSYHILPENRRIIDTKSVQFLDFQPIKSPQIDEEDNEPFEIIQEEHHLISNQQIIDKELSIFQKEDRIEIKQEFDLDDEKNGAETEEFSDDVSDDRDDNVSELLCPTSSSTWVLRERTAKIKPPKYSHLTSDPSTFKKAVSLNDKEKLIEAADNELNSIESHKVWEDIWALLCVLSRQ</sequence>
<evidence type="ECO:0000256" key="5">
    <source>
        <dbReference type="ARBA" id="ARBA00022759"/>
    </source>
</evidence>
<keyword evidence="5" id="KW-0255">Endonuclease</keyword>
<keyword evidence="3" id="KW-0540">Nuclease</keyword>
<feature type="domain" description="Integrase catalytic" evidence="16">
    <location>
        <begin position="1"/>
        <end position="82"/>
    </location>
</feature>
<feature type="region of interest" description="Disordered" evidence="15">
    <location>
        <begin position="197"/>
        <end position="222"/>
    </location>
</feature>